<keyword evidence="3" id="KW-1185">Reference proteome</keyword>
<evidence type="ECO:0000313" key="3">
    <source>
        <dbReference type="Proteomes" id="UP000183997"/>
    </source>
</evidence>
<name>A0A1M6TJ92_9FIRM</name>
<reference evidence="3" key="1">
    <citation type="submission" date="2016-11" db="EMBL/GenBank/DDBJ databases">
        <authorList>
            <person name="Varghese N."/>
            <person name="Submissions S."/>
        </authorList>
    </citation>
    <scope>NUCLEOTIDE SEQUENCE [LARGE SCALE GENOMIC DNA]</scope>
    <source>
        <strain evidence="3">DSM 10349</strain>
    </source>
</reference>
<feature type="domain" description="Dinitrogenase iron-molybdenum cofactor biosynthesis" evidence="1">
    <location>
        <begin position="59"/>
        <end position="148"/>
    </location>
</feature>
<sequence length="181" mass="19108">MLRYQCLRCGKIVEYLKVPGRTKEKPKNCSCGGELASVNKNVDNIKGGELMKIAMPAREGQVNAHFGTTQEFCIIELENGKVKNKQIISNEGLQHNHGGIANMLKNEQIEVIICGGIGGHMIQALEKLGLKVVNGAAGSLESVAEAYAAGNLVTRPVSCGCGGGGDGHHHHHHHGGGGCAH</sequence>
<dbReference type="AlphaFoldDB" id="A0A1M6TJ92"/>
<accession>A0A1M6TJ92</accession>
<dbReference type="SUPFAM" id="SSF53146">
    <property type="entry name" value="Nitrogenase accessory factor-like"/>
    <property type="match status" value="1"/>
</dbReference>
<dbReference type="InterPro" id="IPR033913">
    <property type="entry name" value="MTH1175_dom"/>
</dbReference>
<gene>
    <name evidence="2" type="ORF">SAMN02745123_02333</name>
</gene>
<evidence type="ECO:0000259" key="1">
    <source>
        <dbReference type="Pfam" id="PF02579"/>
    </source>
</evidence>
<dbReference type="InterPro" id="IPR003731">
    <property type="entry name" value="Di-Nase_FeMo-co_biosynth"/>
</dbReference>
<dbReference type="EMBL" id="FRAR01000017">
    <property type="protein sequence ID" value="SHK57152.1"/>
    <property type="molecule type" value="Genomic_DNA"/>
</dbReference>
<proteinExistence type="predicted"/>
<organism evidence="2 3">
    <name type="scientific">Desulforamulus aeronauticus DSM 10349</name>
    <dbReference type="NCBI Taxonomy" id="1121421"/>
    <lineage>
        <taxon>Bacteria</taxon>
        <taxon>Bacillati</taxon>
        <taxon>Bacillota</taxon>
        <taxon>Clostridia</taxon>
        <taxon>Eubacteriales</taxon>
        <taxon>Peptococcaceae</taxon>
        <taxon>Desulforamulus</taxon>
    </lineage>
</organism>
<evidence type="ECO:0000313" key="2">
    <source>
        <dbReference type="EMBL" id="SHK57152.1"/>
    </source>
</evidence>
<dbReference type="STRING" id="1121421.SAMN02745123_02333"/>
<dbReference type="PANTHER" id="PTHR42983">
    <property type="entry name" value="DINITROGENASE IRON-MOLYBDENUM COFACTOR PROTEIN-RELATED"/>
    <property type="match status" value="1"/>
</dbReference>
<dbReference type="PANTHER" id="PTHR42983:SF1">
    <property type="entry name" value="IRON-MOLYBDENUM PROTEIN"/>
    <property type="match status" value="1"/>
</dbReference>
<protein>
    <submittedName>
        <fullName evidence="2">Predicted Fe-Mo cluster-binding protein, NifX family</fullName>
    </submittedName>
</protein>
<dbReference type="Gene3D" id="3.30.420.130">
    <property type="entry name" value="Dinitrogenase iron-molybdenum cofactor biosynthesis domain"/>
    <property type="match status" value="1"/>
</dbReference>
<dbReference type="Proteomes" id="UP000183997">
    <property type="component" value="Unassembled WGS sequence"/>
</dbReference>
<dbReference type="CDD" id="cd00851">
    <property type="entry name" value="MTH1175"/>
    <property type="match status" value="1"/>
</dbReference>
<dbReference type="Pfam" id="PF02579">
    <property type="entry name" value="Nitro_FeMo-Co"/>
    <property type="match status" value="1"/>
</dbReference>
<dbReference type="InterPro" id="IPR036105">
    <property type="entry name" value="DiNase_FeMo-co_biosyn_sf"/>
</dbReference>